<evidence type="ECO:0000256" key="6">
    <source>
        <dbReference type="SAM" id="MobiDB-lite"/>
    </source>
</evidence>
<dbReference type="Proteomes" id="UP000694403">
    <property type="component" value="Unplaced"/>
</dbReference>
<keyword evidence="5 7" id="KW-0472">Membrane</keyword>
<feature type="transmembrane region" description="Helical" evidence="7">
    <location>
        <begin position="31"/>
        <end position="53"/>
    </location>
</feature>
<keyword evidence="3 7" id="KW-0812">Transmembrane</keyword>
<name>A0A8C3SDP7_CHESE</name>
<accession>A0A8C3SDP7</accession>
<dbReference type="PANTHER" id="PTHR33721">
    <property type="entry name" value="TRANSMEMBRANE PROTEIN 255B-LIKE"/>
    <property type="match status" value="1"/>
</dbReference>
<comment type="similarity">
    <text evidence="2">Belongs to the TMEM255 family.</text>
</comment>
<comment type="subcellular location">
    <subcellularLocation>
        <location evidence="1">Membrane</location>
        <topology evidence="1">Multi-pass membrane protein</topology>
    </subcellularLocation>
</comment>
<feature type="region of interest" description="Disordered" evidence="6">
    <location>
        <begin position="223"/>
        <end position="269"/>
    </location>
</feature>
<evidence type="ECO:0000256" key="2">
    <source>
        <dbReference type="ARBA" id="ARBA00007903"/>
    </source>
</evidence>
<evidence type="ECO:0000256" key="7">
    <source>
        <dbReference type="SAM" id="Phobius"/>
    </source>
</evidence>
<sequence length="269" mass="29367">MCTWLVISLLQGSYLLALVFALLPTEITLVASIVFISFGVVAAFCCAIVDGVFAARHIDPRPLYTRRCQFYSSGIGFLYDAYQTEVTCSILHSMCQLRVKSNTCYCCDLYNCENSEQPASYYEFLGVNSCQDVVHLYRLLWASTVLNIIGLFLGIVTAAILGAFKDMAPLSQITFSSAPPQILYNPAQQILTYAGFCPSAAAIPAYPSYPLPLQAASHFPASSSTDISLSEDTQPPSQSSSNYGLPPNAPPLYTPTYFLPEEKPPPYAP</sequence>
<dbReference type="PANTHER" id="PTHR33721:SF3">
    <property type="entry name" value="TRANSMEMBRANE PROTEIN 255B"/>
    <property type="match status" value="1"/>
</dbReference>
<feature type="transmembrane region" description="Helical" evidence="7">
    <location>
        <begin position="139"/>
        <end position="164"/>
    </location>
</feature>
<evidence type="ECO:0000256" key="1">
    <source>
        <dbReference type="ARBA" id="ARBA00004141"/>
    </source>
</evidence>
<evidence type="ECO:0000256" key="3">
    <source>
        <dbReference type="ARBA" id="ARBA00022692"/>
    </source>
</evidence>
<dbReference type="InterPro" id="IPR028014">
    <property type="entry name" value="TMEM255"/>
</dbReference>
<dbReference type="Pfam" id="PF14967">
    <property type="entry name" value="FAM70"/>
    <property type="match status" value="1"/>
</dbReference>
<keyword evidence="4 7" id="KW-1133">Transmembrane helix</keyword>
<evidence type="ECO:0000313" key="8">
    <source>
        <dbReference type="Ensembl" id="ENSCSRP00000012682.1"/>
    </source>
</evidence>
<keyword evidence="9" id="KW-1185">Reference proteome</keyword>
<feature type="compositionally biased region" description="Basic and acidic residues" evidence="6">
    <location>
        <begin position="260"/>
        <end position="269"/>
    </location>
</feature>
<protein>
    <submittedName>
        <fullName evidence="8">Transmembrane protein 255B</fullName>
    </submittedName>
</protein>
<dbReference type="Ensembl" id="ENSCSRT00000013191.1">
    <property type="protein sequence ID" value="ENSCSRP00000012682.1"/>
    <property type="gene ID" value="ENSCSRG00000009500.1"/>
</dbReference>
<organism evidence="8 9">
    <name type="scientific">Chelydra serpentina</name>
    <name type="common">Snapping turtle</name>
    <name type="synonym">Testudo serpentina</name>
    <dbReference type="NCBI Taxonomy" id="8475"/>
    <lineage>
        <taxon>Eukaryota</taxon>
        <taxon>Metazoa</taxon>
        <taxon>Chordata</taxon>
        <taxon>Craniata</taxon>
        <taxon>Vertebrata</taxon>
        <taxon>Euteleostomi</taxon>
        <taxon>Archelosauria</taxon>
        <taxon>Testudinata</taxon>
        <taxon>Testudines</taxon>
        <taxon>Cryptodira</taxon>
        <taxon>Durocryptodira</taxon>
        <taxon>Americhelydia</taxon>
        <taxon>Chelydroidea</taxon>
        <taxon>Chelydridae</taxon>
        <taxon>Chelydra</taxon>
    </lineage>
</organism>
<dbReference type="GO" id="GO:0016020">
    <property type="term" value="C:membrane"/>
    <property type="evidence" value="ECO:0007669"/>
    <property type="project" value="UniProtKB-SubCell"/>
</dbReference>
<evidence type="ECO:0000313" key="9">
    <source>
        <dbReference type="Proteomes" id="UP000694403"/>
    </source>
</evidence>
<evidence type="ECO:0000256" key="5">
    <source>
        <dbReference type="ARBA" id="ARBA00023136"/>
    </source>
</evidence>
<evidence type="ECO:0000256" key="4">
    <source>
        <dbReference type="ARBA" id="ARBA00022989"/>
    </source>
</evidence>
<proteinExistence type="inferred from homology"/>
<dbReference type="AlphaFoldDB" id="A0A8C3SDP7"/>
<reference evidence="8" key="1">
    <citation type="submission" date="2025-08" db="UniProtKB">
        <authorList>
            <consortium name="Ensembl"/>
        </authorList>
    </citation>
    <scope>IDENTIFICATION</scope>
</reference>
<feature type="compositionally biased region" description="Polar residues" evidence="6">
    <location>
        <begin position="223"/>
        <end position="243"/>
    </location>
</feature>
<reference evidence="8" key="2">
    <citation type="submission" date="2025-09" db="UniProtKB">
        <authorList>
            <consortium name="Ensembl"/>
        </authorList>
    </citation>
    <scope>IDENTIFICATION</scope>
</reference>